<sequence>MHHYPSALIQLEAIRKAAGLAEDTEVRATALELVARLEMDYHLQRLSRPAMLLALDAFRRLPGTDDSINALEAMAARDASGNAP</sequence>
<accession>A0A368Y2E5</accession>
<reference evidence="1 2" key="1">
    <citation type="submission" date="2018-07" db="EMBL/GenBank/DDBJ databases">
        <title>Genomic Encyclopedia of Type Strains, Phase IV (KMG-IV): sequencing the most valuable type-strain genomes for metagenomic binning, comparative biology and taxonomic classification.</title>
        <authorList>
            <person name="Goeker M."/>
        </authorList>
    </citation>
    <scope>NUCLEOTIDE SEQUENCE [LARGE SCALE GENOMIC DNA]</scope>
    <source>
        <strain evidence="1 2">DSM 21634</strain>
    </source>
</reference>
<proteinExistence type="predicted"/>
<keyword evidence="2" id="KW-1185">Reference proteome</keyword>
<dbReference type="EMBL" id="QPJK01000003">
    <property type="protein sequence ID" value="RCW72414.1"/>
    <property type="molecule type" value="Genomic_DNA"/>
</dbReference>
<gene>
    <name evidence="1" type="ORF">DES41_10318</name>
</gene>
<dbReference type="Proteomes" id="UP000252884">
    <property type="component" value="Unassembled WGS sequence"/>
</dbReference>
<evidence type="ECO:0000313" key="1">
    <source>
        <dbReference type="EMBL" id="RCW72414.1"/>
    </source>
</evidence>
<comment type="caution">
    <text evidence="1">The sequence shown here is derived from an EMBL/GenBank/DDBJ whole genome shotgun (WGS) entry which is preliminary data.</text>
</comment>
<name>A0A368Y2E5_9BURK</name>
<evidence type="ECO:0000313" key="2">
    <source>
        <dbReference type="Proteomes" id="UP000252884"/>
    </source>
</evidence>
<protein>
    <submittedName>
        <fullName evidence="1">Uncharacterized protein</fullName>
    </submittedName>
</protein>
<dbReference type="AlphaFoldDB" id="A0A368Y2E5"/>
<dbReference type="OrthoDB" id="8919123at2"/>
<dbReference type="RefSeq" id="WP_114467866.1">
    <property type="nucleotide sequence ID" value="NZ_QPJK01000003.1"/>
</dbReference>
<organism evidence="1 2">
    <name type="scientific">Pseudorhodoferax soli</name>
    <dbReference type="NCBI Taxonomy" id="545864"/>
    <lineage>
        <taxon>Bacteria</taxon>
        <taxon>Pseudomonadati</taxon>
        <taxon>Pseudomonadota</taxon>
        <taxon>Betaproteobacteria</taxon>
        <taxon>Burkholderiales</taxon>
        <taxon>Comamonadaceae</taxon>
    </lineage>
</organism>